<evidence type="ECO:0000313" key="1">
    <source>
        <dbReference type="EMBL" id="KAJ2981989.1"/>
    </source>
</evidence>
<comment type="caution">
    <text evidence="1">The sequence shown here is derived from an EMBL/GenBank/DDBJ whole genome shotgun (WGS) entry which is preliminary data.</text>
</comment>
<keyword evidence="2" id="KW-1185">Reference proteome</keyword>
<dbReference type="Proteomes" id="UP001143910">
    <property type="component" value="Unassembled WGS sequence"/>
</dbReference>
<protein>
    <submittedName>
        <fullName evidence="1">Uncharacterized protein</fullName>
    </submittedName>
</protein>
<evidence type="ECO:0000313" key="2">
    <source>
        <dbReference type="Proteomes" id="UP001143910"/>
    </source>
</evidence>
<sequence length="169" mass="19156">MAPSRTYPGHCTAIGGAGGSQKHESETTQAKALEFPLLRHLSLGNYALGYEDQLAWLTSLRGLQTLMLDNCPIMSVFEVSSGSNGRYPAAKLPAVLREKLDLERTDGRFQFYRSRLSWVKVFDDMRQGMPHLNKFCFTPGNCYQVIVAPLIFLKKQQRKPQFIAHKFRC</sequence>
<accession>A0ACC1NSE5</accession>
<gene>
    <name evidence="1" type="ORF">NQ176_g1684</name>
</gene>
<reference evidence="1" key="1">
    <citation type="submission" date="2022-08" db="EMBL/GenBank/DDBJ databases">
        <title>Genome Sequence of Lecanicillium fungicola.</title>
        <authorList>
            <person name="Buettner E."/>
        </authorList>
    </citation>
    <scope>NUCLEOTIDE SEQUENCE</scope>
    <source>
        <strain evidence="1">Babe33</strain>
    </source>
</reference>
<proteinExistence type="predicted"/>
<organism evidence="1 2">
    <name type="scientific">Zarea fungicola</name>
    <dbReference type="NCBI Taxonomy" id="93591"/>
    <lineage>
        <taxon>Eukaryota</taxon>
        <taxon>Fungi</taxon>
        <taxon>Dikarya</taxon>
        <taxon>Ascomycota</taxon>
        <taxon>Pezizomycotina</taxon>
        <taxon>Sordariomycetes</taxon>
        <taxon>Hypocreomycetidae</taxon>
        <taxon>Hypocreales</taxon>
        <taxon>Cordycipitaceae</taxon>
        <taxon>Zarea</taxon>
    </lineage>
</organism>
<name>A0ACC1NSE5_9HYPO</name>
<dbReference type="EMBL" id="JANJQO010000100">
    <property type="protein sequence ID" value="KAJ2981989.1"/>
    <property type="molecule type" value="Genomic_DNA"/>
</dbReference>